<proteinExistence type="predicted"/>
<dbReference type="RefSeq" id="WP_262840685.1">
    <property type="nucleotide sequence ID" value="NZ_JANZYP010000002.1"/>
</dbReference>
<evidence type="ECO:0000256" key="3">
    <source>
        <dbReference type="ARBA" id="ARBA00023163"/>
    </source>
</evidence>
<keyword evidence="6" id="KW-1185">Reference proteome</keyword>
<gene>
    <name evidence="5" type="ORF">ACFO8L_17600</name>
</gene>
<dbReference type="SUPFAM" id="SSF53822">
    <property type="entry name" value="Periplasmic binding protein-like I"/>
    <property type="match status" value="1"/>
</dbReference>
<comment type="caution">
    <text evidence="5">The sequence shown here is derived from an EMBL/GenBank/DDBJ whole genome shotgun (WGS) entry which is preliminary data.</text>
</comment>
<dbReference type="CDD" id="cd06267">
    <property type="entry name" value="PBP1_LacI_sugar_binding-like"/>
    <property type="match status" value="1"/>
</dbReference>
<dbReference type="InterPro" id="IPR046335">
    <property type="entry name" value="LacI/GalR-like_sensor"/>
</dbReference>
<dbReference type="Pfam" id="PF00356">
    <property type="entry name" value="LacI"/>
    <property type="match status" value="1"/>
</dbReference>
<dbReference type="GO" id="GO:0003677">
    <property type="term" value="F:DNA binding"/>
    <property type="evidence" value="ECO:0007669"/>
    <property type="project" value="UniProtKB-KW"/>
</dbReference>
<evidence type="ECO:0000256" key="1">
    <source>
        <dbReference type="ARBA" id="ARBA00023015"/>
    </source>
</evidence>
<keyword evidence="3" id="KW-0804">Transcription</keyword>
<dbReference type="EMBL" id="JBHSFN010000010">
    <property type="protein sequence ID" value="MFC4587911.1"/>
    <property type="molecule type" value="Genomic_DNA"/>
</dbReference>
<dbReference type="PANTHER" id="PTHR30146:SF109">
    <property type="entry name" value="HTH-TYPE TRANSCRIPTIONAL REGULATOR GALS"/>
    <property type="match status" value="1"/>
</dbReference>
<reference evidence="6" key="1">
    <citation type="journal article" date="2019" name="Int. J. Syst. Evol. Microbiol.">
        <title>The Global Catalogue of Microorganisms (GCM) 10K type strain sequencing project: providing services to taxonomists for standard genome sequencing and annotation.</title>
        <authorList>
            <consortium name="The Broad Institute Genomics Platform"/>
            <consortium name="The Broad Institute Genome Sequencing Center for Infectious Disease"/>
            <person name="Wu L."/>
            <person name="Ma J."/>
        </authorList>
    </citation>
    <scope>NUCLEOTIDE SEQUENCE [LARGE SCALE GENOMIC DNA]</scope>
    <source>
        <strain evidence="6">CCUG 49560</strain>
    </source>
</reference>
<dbReference type="InterPro" id="IPR010982">
    <property type="entry name" value="Lambda_DNA-bd_dom_sf"/>
</dbReference>
<keyword evidence="1" id="KW-0805">Transcription regulation</keyword>
<dbReference type="CDD" id="cd01392">
    <property type="entry name" value="HTH_LacI"/>
    <property type="match status" value="1"/>
</dbReference>
<dbReference type="Gene3D" id="3.40.50.2300">
    <property type="match status" value="2"/>
</dbReference>
<dbReference type="InterPro" id="IPR028082">
    <property type="entry name" value="Peripla_BP_I"/>
</dbReference>
<evidence type="ECO:0000313" key="6">
    <source>
        <dbReference type="Proteomes" id="UP001595891"/>
    </source>
</evidence>
<dbReference type="PROSITE" id="PS50932">
    <property type="entry name" value="HTH_LACI_2"/>
    <property type="match status" value="1"/>
</dbReference>
<dbReference type="PANTHER" id="PTHR30146">
    <property type="entry name" value="LACI-RELATED TRANSCRIPTIONAL REPRESSOR"/>
    <property type="match status" value="1"/>
</dbReference>
<protein>
    <submittedName>
        <fullName evidence="5">LacI family DNA-binding transcriptional regulator</fullName>
    </submittedName>
</protein>
<dbReference type="Pfam" id="PF13377">
    <property type="entry name" value="Peripla_BP_3"/>
    <property type="match status" value="1"/>
</dbReference>
<organism evidence="5 6">
    <name type="scientific">Sphaerisporangium corydalis</name>
    <dbReference type="NCBI Taxonomy" id="1441875"/>
    <lineage>
        <taxon>Bacteria</taxon>
        <taxon>Bacillati</taxon>
        <taxon>Actinomycetota</taxon>
        <taxon>Actinomycetes</taxon>
        <taxon>Streptosporangiales</taxon>
        <taxon>Streptosporangiaceae</taxon>
        <taxon>Sphaerisporangium</taxon>
    </lineage>
</organism>
<dbReference type="SUPFAM" id="SSF47413">
    <property type="entry name" value="lambda repressor-like DNA-binding domains"/>
    <property type="match status" value="1"/>
</dbReference>
<feature type="domain" description="HTH lacI-type" evidence="4">
    <location>
        <begin position="4"/>
        <end position="58"/>
    </location>
</feature>
<dbReference type="Gene3D" id="1.10.260.40">
    <property type="entry name" value="lambda repressor-like DNA-binding domains"/>
    <property type="match status" value="1"/>
</dbReference>
<evidence type="ECO:0000313" key="5">
    <source>
        <dbReference type="EMBL" id="MFC4587911.1"/>
    </source>
</evidence>
<dbReference type="InterPro" id="IPR000843">
    <property type="entry name" value="HTH_LacI"/>
</dbReference>
<dbReference type="PRINTS" id="PR00036">
    <property type="entry name" value="HTHLACI"/>
</dbReference>
<dbReference type="PROSITE" id="PS00356">
    <property type="entry name" value="HTH_LACI_1"/>
    <property type="match status" value="1"/>
</dbReference>
<evidence type="ECO:0000259" key="4">
    <source>
        <dbReference type="PROSITE" id="PS50932"/>
    </source>
</evidence>
<accession>A0ABV9EHE8</accession>
<dbReference type="SMART" id="SM00354">
    <property type="entry name" value="HTH_LACI"/>
    <property type="match status" value="1"/>
</dbReference>
<dbReference type="Proteomes" id="UP001595891">
    <property type="component" value="Unassembled WGS sequence"/>
</dbReference>
<sequence>MERITIRDIARISGVSKSTVSLVINNSPKVDPETRRRVLRVISKHNYVPSVAASALAKGKSPFIGMIVPGLTWRMVAPMNYGVASVVETTPYEIILYTSTNDHDYASVIDRMLTSGLSAGVLVIAQDQPMDPLLDLHAQGVPVVLINTLGSSVDLPSVEADSYEGARTAIRHLLDLGHRRIASLQGPMKYRCCQDRQRGYEDALAEAGVTADPAFTVPSDFDPVLARERTRELLDRADRPTAVFAHNDSTAYAVMEAADDRGLRIPDDLSLVGFDDIPSSAHVRPALTTVAQPFVEMGRHAARMLLAAIPSTERTAGEDPPAPIRIGLETTLVVRASTGPAPG</sequence>
<evidence type="ECO:0000256" key="2">
    <source>
        <dbReference type="ARBA" id="ARBA00023125"/>
    </source>
</evidence>
<name>A0ABV9EHE8_9ACTN</name>
<keyword evidence="2 5" id="KW-0238">DNA-binding</keyword>